<dbReference type="Pfam" id="PF01757">
    <property type="entry name" value="Acyl_transf_3"/>
    <property type="match status" value="1"/>
</dbReference>
<keyword evidence="1" id="KW-1133">Transmembrane helix</keyword>
<evidence type="ECO:0000313" key="4">
    <source>
        <dbReference type="Proteomes" id="UP000027190"/>
    </source>
</evidence>
<dbReference type="STRING" id="1280947.HY30_18150"/>
<comment type="caution">
    <text evidence="3">The sequence shown here is derived from an EMBL/GenBank/DDBJ whole genome shotgun (WGS) entry which is preliminary data.</text>
</comment>
<dbReference type="InterPro" id="IPR002656">
    <property type="entry name" value="Acyl_transf_3_dom"/>
</dbReference>
<dbReference type="GO" id="GO:0016747">
    <property type="term" value="F:acyltransferase activity, transferring groups other than amino-acyl groups"/>
    <property type="evidence" value="ECO:0007669"/>
    <property type="project" value="InterPro"/>
</dbReference>
<dbReference type="eggNOG" id="COG1835">
    <property type="taxonomic scope" value="Bacteria"/>
</dbReference>
<feature type="transmembrane region" description="Helical" evidence="1">
    <location>
        <begin position="118"/>
        <end position="139"/>
    </location>
</feature>
<dbReference type="Proteomes" id="UP000027190">
    <property type="component" value="Unassembled WGS sequence"/>
</dbReference>
<feature type="transmembrane region" description="Helical" evidence="1">
    <location>
        <begin position="268"/>
        <end position="289"/>
    </location>
</feature>
<feature type="transmembrane region" description="Helical" evidence="1">
    <location>
        <begin position="295"/>
        <end position="315"/>
    </location>
</feature>
<feature type="transmembrane region" description="Helical" evidence="1">
    <location>
        <begin position="233"/>
        <end position="256"/>
    </location>
</feature>
<keyword evidence="1" id="KW-0812">Transmembrane</keyword>
<dbReference type="EMBL" id="AWFG01000038">
    <property type="protein sequence ID" value="KCZ56894.1"/>
    <property type="molecule type" value="Genomic_DNA"/>
</dbReference>
<name>A0A062UJY0_9PROT</name>
<evidence type="ECO:0000256" key="1">
    <source>
        <dbReference type="SAM" id="Phobius"/>
    </source>
</evidence>
<protein>
    <recommendedName>
        <fullName evidence="2">Acyltransferase 3 domain-containing protein</fullName>
    </recommendedName>
</protein>
<dbReference type="PATRIC" id="fig|1280947.3.peg.2477"/>
<organism evidence="3 4">
    <name type="scientific">Hyphomonas chukchiensis</name>
    <dbReference type="NCBI Taxonomy" id="1280947"/>
    <lineage>
        <taxon>Bacteria</taxon>
        <taxon>Pseudomonadati</taxon>
        <taxon>Pseudomonadota</taxon>
        <taxon>Alphaproteobacteria</taxon>
        <taxon>Hyphomonadales</taxon>
        <taxon>Hyphomonadaceae</taxon>
        <taxon>Hyphomonas</taxon>
    </lineage>
</organism>
<accession>A0A062UJY0</accession>
<feature type="transmembrane region" description="Helical" evidence="1">
    <location>
        <begin position="178"/>
        <end position="196"/>
    </location>
</feature>
<evidence type="ECO:0000259" key="2">
    <source>
        <dbReference type="Pfam" id="PF01757"/>
    </source>
</evidence>
<evidence type="ECO:0000313" key="3">
    <source>
        <dbReference type="EMBL" id="KCZ56894.1"/>
    </source>
</evidence>
<keyword evidence="1" id="KW-0472">Membrane</keyword>
<proteinExistence type="predicted"/>
<feature type="transmembrane region" description="Helical" evidence="1">
    <location>
        <begin position="146"/>
        <end position="166"/>
    </location>
</feature>
<dbReference type="InterPro" id="IPR050879">
    <property type="entry name" value="Acyltransferase_3"/>
</dbReference>
<reference evidence="3 4" key="1">
    <citation type="journal article" date="2014" name="Antonie Van Leeuwenhoek">
        <title>Hyphomonas beringensis sp. nov. and Hyphomonas chukchiensis sp. nov., isolated from surface seawater of the Bering Sea and Chukchi Sea.</title>
        <authorList>
            <person name="Li C."/>
            <person name="Lai Q."/>
            <person name="Li G."/>
            <person name="Dong C."/>
            <person name="Wang J."/>
            <person name="Liao Y."/>
            <person name="Shao Z."/>
        </authorList>
    </citation>
    <scope>NUCLEOTIDE SEQUENCE [LARGE SCALE GENOMIC DNA]</scope>
    <source>
        <strain evidence="3 4">BH-BN04-4</strain>
    </source>
</reference>
<dbReference type="PANTHER" id="PTHR23028">
    <property type="entry name" value="ACETYLTRANSFERASE"/>
    <property type="match status" value="1"/>
</dbReference>
<feature type="transmembrane region" description="Helical" evidence="1">
    <location>
        <begin position="58"/>
        <end position="77"/>
    </location>
</feature>
<feature type="transmembrane region" description="Helical" evidence="1">
    <location>
        <begin position="208"/>
        <end position="227"/>
    </location>
</feature>
<keyword evidence="4" id="KW-1185">Reference proteome</keyword>
<sequence length="338" mass="37402">MVISDHIPSVIWNIAPSRALAVDFFFVLSGFVLAHAYGDRLSSSMSVRAFMTRRLIRLYPLYILGSTLGAMLIAAQVLKGWMHVPLSEFAIVSFFGIAFLPCPPFFDWTASAPFPFDGPAWSLFFELVANLLLASFAFLRRRQSLLIFLPIAALALAYFTVQSGTFDMGWKYETFPGGAARLVYEFFAGVLIYDFWRKGYRWHLPAAIAFALLFVVAMGSALTHNMFRMAWDLSMQLVFIPLIVALAANATVSGSLARLCTVLGNLSYGIYMLHIPILIAMGLVTNHLFGEDQVSGLTMTLIVAVLATIAAALVHTTYDVPLRNMLTQRLKARSTSAE</sequence>
<feature type="domain" description="Acyltransferase 3" evidence="2">
    <location>
        <begin position="16"/>
        <end position="313"/>
    </location>
</feature>
<dbReference type="AlphaFoldDB" id="A0A062UJY0"/>
<gene>
    <name evidence="3" type="ORF">HY30_18150</name>
</gene>
<dbReference type="PANTHER" id="PTHR23028:SF134">
    <property type="entry name" value="PUTATIVE (AFU_ORTHOLOGUE AFUA_4G08520)-RELATED"/>
    <property type="match status" value="1"/>
</dbReference>
<feature type="transmembrane region" description="Helical" evidence="1">
    <location>
        <begin position="20"/>
        <end position="38"/>
    </location>
</feature>